<proteinExistence type="predicted"/>
<organism evidence="2 3">
    <name type="scientific">Acidihalobacter yilgarnensis</name>
    <dbReference type="NCBI Taxonomy" id="2819280"/>
    <lineage>
        <taxon>Bacteria</taxon>
        <taxon>Pseudomonadati</taxon>
        <taxon>Pseudomonadota</taxon>
        <taxon>Gammaproteobacteria</taxon>
        <taxon>Chromatiales</taxon>
        <taxon>Ectothiorhodospiraceae</taxon>
        <taxon>Acidihalobacter</taxon>
    </lineage>
</organism>
<reference evidence="3" key="1">
    <citation type="submission" date="2016-09" db="EMBL/GenBank/DDBJ databases">
        <title>Acidihalobacter prosperus F5.</title>
        <authorList>
            <person name="Khaleque H.N."/>
            <person name="Ramsay J.P."/>
            <person name="Kaksonen A.H."/>
            <person name="Boxall N.J."/>
            <person name="Watkin E.L.J."/>
        </authorList>
    </citation>
    <scope>NUCLEOTIDE SEQUENCE [LARGE SCALE GENOMIC DNA]</scope>
    <source>
        <strain evidence="3">F5</strain>
    </source>
</reference>
<keyword evidence="1" id="KW-0812">Transmembrane</keyword>
<sequence length="288" mass="30789">MKTIRFRLDNDAVRIGITLIALTLLFFAGEWVYHTVGWLLFKAQGTPVVPAPLILAIGVLGGAASFFSPCSLVITPSFLMYFVGNRASMSVDMKQHDRSLFKASLLIALGIIGFYSVAAVLVGVIGPAIYRFLIYLIPVVGMLFAILGFALLIGGAAALSGAARFLPGRRYYDRLLAGAAQGRRRDLLGFGVAYGAAAHTCTLPVFLGVIMLPLAAGVYWLAALAVLLYGTAMAGLMLLMLALGQPAVLAVRRHIGLYLQPATGVLFLLTSGYLFYYFLLNFGVISGI</sequence>
<evidence type="ECO:0000313" key="2">
    <source>
        <dbReference type="EMBL" id="AOU98856.1"/>
    </source>
</evidence>
<gene>
    <name evidence="2" type="ORF">BI364_13610</name>
</gene>
<feature type="transmembrane region" description="Helical" evidence="1">
    <location>
        <begin position="53"/>
        <end position="84"/>
    </location>
</feature>
<feature type="transmembrane region" description="Helical" evidence="1">
    <location>
        <begin position="105"/>
        <end position="129"/>
    </location>
</feature>
<feature type="transmembrane region" description="Helical" evidence="1">
    <location>
        <begin position="187"/>
        <end position="212"/>
    </location>
</feature>
<feature type="transmembrane region" description="Helical" evidence="1">
    <location>
        <begin position="135"/>
        <end position="166"/>
    </location>
</feature>
<accession>A0A1D8IQW2</accession>
<dbReference type="KEGG" id="aprs:BI364_13610"/>
<name>A0A1D8IQW2_9GAMM</name>
<keyword evidence="1" id="KW-1133">Transmembrane helix</keyword>
<feature type="transmembrane region" description="Helical" evidence="1">
    <location>
        <begin position="255"/>
        <end position="279"/>
    </location>
</feature>
<evidence type="ECO:0000313" key="3">
    <source>
        <dbReference type="Proteomes" id="UP000095401"/>
    </source>
</evidence>
<feature type="transmembrane region" description="Helical" evidence="1">
    <location>
        <begin position="218"/>
        <end position="243"/>
    </location>
</feature>
<protein>
    <submittedName>
        <fullName evidence="2">Uncharacterized protein</fullName>
    </submittedName>
</protein>
<feature type="transmembrane region" description="Helical" evidence="1">
    <location>
        <begin position="12"/>
        <end position="33"/>
    </location>
</feature>
<dbReference type="AlphaFoldDB" id="A0A1D8IQW2"/>
<dbReference type="RefSeq" id="WP_070079211.1">
    <property type="nucleotide sequence ID" value="NZ_CP017415.1"/>
</dbReference>
<dbReference type="EMBL" id="CP017415">
    <property type="protein sequence ID" value="AOU98856.1"/>
    <property type="molecule type" value="Genomic_DNA"/>
</dbReference>
<keyword evidence="3" id="KW-1185">Reference proteome</keyword>
<keyword evidence="1" id="KW-0472">Membrane</keyword>
<evidence type="ECO:0000256" key="1">
    <source>
        <dbReference type="SAM" id="Phobius"/>
    </source>
</evidence>
<dbReference type="Proteomes" id="UP000095401">
    <property type="component" value="Chromosome"/>
</dbReference>